<keyword evidence="5" id="KW-1185">Reference proteome</keyword>
<dbReference type="EMBL" id="CABFVA020000012">
    <property type="protein sequence ID" value="VVM04781.1"/>
    <property type="molecule type" value="Genomic_DNA"/>
</dbReference>
<dbReference type="GO" id="GO:0040029">
    <property type="term" value="P:epigenetic regulation of gene expression"/>
    <property type="evidence" value="ECO:0007669"/>
    <property type="project" value="TreeGrafter"/>
</dbReference>
<dbReference type="InterPro" id="IPR023696">
    <property type="entry name" value="Ureohydrolase_dom_sf"/>
</dbReference>
<protein>
    <submittedName>
        <fullName evidence="4">Histone deacetylase-like amidohydrolase</fullName>
        <ecNumber evidence="4">3.5.1.-</ecNumber>
    </submittedName>
</protein>
<sequence>MPLPTLLVTHPDFARHPTPRGHPESPERITATLPRLRSSLPKTIRWVDPRMGESDLLRSVHAPTYIRRVEEASHNGLILLDEGDTFAGPHSFDTALLAVGAAETAIDQVASGEAANALALVRPPGHHARPNAAMGFCLFNTVAIAARYAQRRHGYRRILILDWDLHHGNGTQEIFEEDASVLFISLHQQPLYPGTGHASERGKGEGEGFTLNLPMRPGSGDAEYRTAFEEKVLPAADGFQPDFVLVSAGFDAHRDDPLGNLLLSEEGFAEMTTLIREVADRHCRGRLVSVLEGGYHLDALARCLDAHLCALEAK</sequence>
<dbReference type="InterPro" id="IPR023801">
    <property type="entry name" value="His_deacetylse_dom"/>
</dbReference>
<dbReference type="PANTHER" id="PTHR10625:SF10">
    <property type="entry name" value="HISTONE DEACETYLASE HDAC1"/>
    <property type="match status" value="1"/>
</dbReference>
<organism evidence="4 5">
    <name type="scientific">Methylacidimicrobium tartarophylax</name>
    <dbReference type="NCBI Taxonomy" id="1041768"/>
    <lineage>
        <taxon>Bacteria</taxon>
        <taxon>Pseudomonadati</taxon>
        <taxon>Verrucomicrobiota</taxon>
        <taxon>Methylacidimicrobium</taxon>
    </lineage>
</organism>
<dbReference type="Gene3D" id="3.40.800.20">
    <property type="entry name" value="Histone deacetylase domain"/>
    <property type="match status" value="1"/>
</dbReference>
<reference evidence="4 5" key="1">
    <citation type="submission" date="2019-09" db="EMBL/GenBank/DDBJ databases">
        <authorList>
            <person name="Cremers G."/>
        </authorList>
    </citation>
    <scope>NUCLEOTIDE SEQUENCE [LARGE SCALE GENOMIC DNA]</scope>
    <source>
        <strain evidence="4">4A</strain>
    </source>
</reference>
<comment type="similarity">
    <text evidence="1">Belongs to the histone deacetylase family.</text>
</comment>
<feature type="domain" description="Histone deacetylase" evidence="3">
    <location>
        <begin position="22"/>
        <end position="310"/>
    </location>
</feature>
<name>A0A5E6M777_9BACT</name>
<dbReference type="PRINTS" id="PR01270">
    <property type="entry name" value="HDASUPER"/>
</dbReference>
<gene>
    <name evidence="4" type="primary">hdaH</name>
    <name evidence="4" type="ORF">MAMT_00296</name>
</gene>
<dbReference type="AlphaFoldDB" id="A0A5E6M777"/>
<dbReference type="OrthoDB" id="9808367at2"/>
<dbReference type="PANTHER" id="PTHR10625">
    <property type="entry name" value="HISTONE DEACETYLASE HDAC1-RELATED"/>
    <property type="match status" value="1"/>
</dbReference>
<dbReference type="SUPFAM" id="SSF52768">
    <property type="entry name" value="Arginase/deacetylase"/>
    <property type="match status" value="1"/>
</dbReference>
<evidence type="ECO:0000256" key="1">
    <source>
        <dbReference type="ARBA" id="ARBA00005947"/>
    </source>
</evidence>
<dbReference type="InterPro" id="IPR000286">
    <property type="entry name" value="HDACs"/>
</dbReference>
<evidence type="ECO:0000259" key="3">
    <source>
        <dbReference type="Pfam" id="PF00850"/>
    </source>
</evidence>
<feature type="region of interest" description="Disordered" evidence="2">
    <location>
        <begin position="1"/>
        <end position="27"/>
    </location>
</feature>
<proteinExistence type="inferred from homology"/>
<dbReference type="EC" id="3.5.1.-" evidence="4"/>
<dbReference type="InterPro" id="IPR037138">
    <property type="entry name" value="His_deacetylse_dom_sf"/>
</dbReference>
<dbReference type="GO" id="GO:0004407">
    <property type="term" value="F:histone deacetylase activity"/>
    <property type="evidence" value="ECO:0007669"/>
    <property type="project" value="TreeGrafter"/>
</dbReference>
<dbReference type="GO" id="GO:0016787">
    <property type="term" value="F:hydrolase activity"/>
    <property type="evidence" value="ECO:0007669"/>
    <property type="project" value="UniProtKB-KW"/>
</dbReference>
<evidence type="ECO:0000256" key="2">
    <source>
        <dbReference type="SAM" id="MobiDB-lite"/>
    </source>
</evidence>
<dbReference type="Pfam" id="PF00850">
    <property type="entry name" value="Hist_deacetyl"/>
    <property type="match status" value="1"/>
</dbReference>
<accession>A0A5E6M777</accession>
<keyword evidence="4" id="KW-0378">Hydrolase</keyword>
<evidence type="ECO:0000313" key="5">
    <source>
        <dbReference type="Proteomes" id="UP000334923"/>
    </source>
</evidence>
<dbReference type="RefSeq" id="WP_142659168.1">
    <property type="nucleotide sequence ID" value="NZ_CABFVA020000012.1"/>
</dbReference>
<dbReference type="Proteomes" id="UP000334923">
    <property type="component" value="Unassembled WGS sequence"/>
</dbReference>
<evidence type="ECO:0000313" key="4">
    <source>
        <dbReference type="EMBL" id="VVM04781.1"/>
    </source>
</evidence>
<dbReference type="CDD" id="cd09992">
    <property type="entry name" value="HDAC_classII"/>
    <property type="match status" value="1"/>
</dbReference>